<dbReference type="Pfam" id="PF12729">
    <property type="entry name" value="4HB_MCP_1"/>
    <property type="match status" value="1"/>
</dbReference>
<dbReference type="InterPro" id="IPR004089">
    <property type="entry name" value="MCPsignal_dom"/>
</dbReference>
<proteinExistence type="inferred from homology"/>
<keyword evidence="6" id="KW-0472">Membrane</keyword>
<name>A0A4D7QGR5_9HYPH</name>
<dbReference type="Proteomes" id="UP000298588">
    <property type="component" value="Chromosome"/>
</dbReference>
<keyword evidence="3 5" id="KW-0807">Transducer</keyword>
<accession>A0A4D7QGR5</accession>
<feature type="domain" description="Methyl-accepting transducer" evidence="7">
    <location>
        <begin position="443"/>
        <end position="665"/>
    </location>
</feature>
<evidence type="ECO:0000313" key="11">
    <source>
        <dbReference type="Proteomes" id="UP000298588"/>
    </source>
</evidence>
<dbReference type="Gene3D" id="1.10.287.950">
    <property type="entry name" value="Methyl-accepting chemotaxis protein"/>
    <property type="match status" value="1"/>
</dbReference>
<dbReference type="EMBL" id="CP039865">
    <property type="protein sequence ID" value="QCK84853.1"/>
    <property type="molecule type" value="Genomic_DNA"/>
</dbReference>
<evidence type="ECO:0000256" key="5">
    <source>
        <dbReference type="PROSITE-ProRule" id="PRU00284"/>
    </source>
</evidence>
<dbReference type="SMART" id="SM00283">
    <property type="entry name" value="MA"/>
    <property type="match status" value="1"/>
</dbReference>
<dbReference type="PROSITE" id="PS50885">
    <property type="entry name" value="HAMP"/>
    <property type="match status" value="1"/>
</dbReference>
<evidence type="ECO:0000313" key="10">
    <source>
        <dbReference type="EMBL" id="QCK84853.1"/>
    </source>
</evidence>
<dbReference type="Pfam" id="PF00015">
    <property type="entry name" value="MCPsignal"/>
    <property type="match status" value="1"/>
</dbReference>
<keyword evidence="6" id="KW-0812">Transmembrane</keyword>
<comment type="similarity">
    <text evidence="4">Belongs to the methyl-accepting chemotaxis (MCP) protein family.</text>
</comment>
<dbReference type="GO" id="GO:0007165">
    <property type="term" value="P:signal transduction"/>
    <property type="evidence" value="ECO:0007669"/>
    <property type="project" value="UniProtKB-KW"/>
</dbReference>
<feature type="domain" description="T-SNARE coiled-coil homology" evidence="8">
    <location>
        <begin position="595"/>
        <end position="657"/>
    </location>
</feature>
<dbReference type="SUPFAM" id="SSF58104">
    <property type="entry name" value="Methyl-accepting chemotaxis protein (MCP) signaling domain"/>
    <property type="match status" value="1"/>
</dbReference>
<organism evidence="10 11">
    <name type="scientific">Phreatobacter aquaticus</name>
    <dbReference type="NCBI Taxonomy" id="2570229"/>
    <lineage>
        <taxon>Bacteria</taxon>
        <taxon>Pseudomonadati</taxon>
        <taxon>Pseudomonadota</taxon>
        <taxon>Alphaproteobacteria</taxon>
        <taxon>Hyphomicrobiales</taxon>
        <taxon>Phreatobacteraceae</taxon>
        <taxon>Phreatobacter</taxon>
    </lineage>
</organism>
<dbReference type="AlphaFoldDB" id="A0A4D7QGR5"/>
<dbReference type="KEGG" id="paqt:E8L99_03165"/>
<reference evidence="10 11" key="1">
    <citation type="submission" date="2019-04" db="EMBL/GenBank/DDBJ databases">
        <title>Phreatobacter aquaticus sp. nov.</title>
        <authorList>
            <person name="Choi A."/>
            <person name="Baek K."/>
        </authorList>
    </citation>
    <scope>NUCLEOTIDE SEQUENCE [LARGE SCALE GENOMIC DNA]</scope>
    <source>
        <strain evidence="10 11">NMCR1094</strain>
    </source>
</reference>
<sequence>MPMLALNLRGKLIAGFAALIAISAASAGFSLWKAGDIAASVDMVATQRSPAAVLGARIVASVNQARVIVAEQLIDPQPQNLAVWEQVWTDLTRSRDEMDRYAAGFVSAENRAKWQGIRAVFDEMKASQRRLMNLVGTDEQYPAQTAYERDVMPRLQPLEQALTTLVSREIDKGADASEQVMSILVTLQARTLSAVRDLGSYVHSGRDQEKTQYEQSWSKAQERLSDLSIFGGTLNTEQNTALDKVRAAMSAIRDGATDAVELRGEAGWNAPLALMRTEVMPLADKILTALEGPAGSNGLRSGGLIDAQIALLNSDARSAAELATALSLMLTIAAGLSLAAGLAIALVLARMIVRPIAGMTLAMQELASGRHEIVIPGAGRSDEVGAMAGAMEVFRDTMVAAEAARADQDARQLAEAERLARRNQVAEAFVVKMSDLAAGFTGSSGRVAQAARDLSETAELTTRQATAVSGAAEEASSNVETVAAATEQLASSVREINVQVVKSAESADAAVADARRTEAQIRELASAADRIGDVVNLIRAIADQTNLLALNATIEAARAGEAGRGFAIVASEVKSLASQTARATEDIALKVAEIQSATADTVDSIATIASSIDQIRAMTIAVAGAVEEQGAATSDIAGNCQRTAAAASGVTGTIAEVGRSAEATGLSASGLNTLATDLSDHAATLQHEVQSFVDALKAA</sequence>
<evidence type="ECO:0000256" key="3">
    <source>
        <dbReference type="ARBA" id="ARBA00023224"/>
    </source>
</evidence>
<evidence type="ECO:0000259" key="7">
    <source>
        <dbReference type="PROSITE" id="PS50111"/>
    </source>
</evidence>
<dbReference type="SMART" id="SM00304">
    <property type="entry name" value="HAMP"/>
    <property type="match status" value="1"/>
</dbReference>
<gene>
    <name evidence="10" type="ORF">E8L99_03165</name>
</gene>
<keyword evidence="6" id="KW-1133">Transmembrane helix</keyword>
<comment type="subcellular location">
    <subcellularLocation>
        <location evidence="1">Cell inner membrane</location>
        <topology evidence="1">Multi-pass membrane protein</topology>
    </subcellularLocation>
</comment>
<evidence type="ECO:0000256" key="2">
    <source>
        <dbReference type="ARBA" id="ARBA00022519"/>
    </source>
</evidence>
<dbReference type="InterPro" id="IPR000727">
    <property type="entry name" value="T_SNARE_dom"/>
</dbReference>
<evidence type="ECO:0000259" key="8">
    <source>
        <dbReference type="PROSITE" id="PS50192"/>
    </source>
</evidence>
<evidence type="ECO:0000256" key="1">
    <source>
        <dbReference type="ARBA" id="ARBA00004429"/>
    </source>
</evidence>
<dbReference type="PROSITE" id="PS50192">
    <property type="entry name" value="T_SNARE"/>
    <property type="match status" value="1"/>
</dbReference>
<evidence type="ECO:0000259" key="9">
    <source>
        <dbReference type="PROSITE" id="PS50885"/>
    </source>
</evidence>
<dbReference type="PROSITE" id="PS50111">
    <property type="entry name" value="CHEMOTAXIS_TRANSDUC_2"/>
    <property type="match status" value="1"/>
</dbReference>
<dbReference type="GO" id="GO:0005886">
    <property type="term" value="C:plasma membrane"/>
    <property type="evidence" value="ECO:0007669"/>
    <property type="project" value="UniProtKB-SubCell"/>
</dbReference>
<dbReference type="OrthoDB" id="8482111at2"/>
<feature type="transmembrane region" description="Helical" evidence="6">
    <location>
        <begin position="322"/>
        <end position="349"/>
    </location>
</feature>
<keyword evidence="11" id="KW-1185">Reference proteome</keyword>
<evidence type="ECO:0000256" key="4">
    <source>
        <dbReference type="ARBA" id="ARBA00029447"/>
    </source>
</evidence>
<dbReference type="InterPro" id="IPR024478">
    <property type="entry name" value="HlyB_4HB_MCP"/>
</dbReference>
<dbReference type="PANTHER" id="PTHR32089:SF112">
    <property type="entry name" value="LYSOZYME-LIKE PROTEIN-RELATED"/>
    <property type="match status" value="1"/>
</dbReference>
<dbReference type="Gene3D" id="6.10.340.10">
    <property type="match status" value="1"/>
</dbReference>
<feature type="domain" description="HAMP" evidence="9">
    <location>
        <begin position="350"/>
        <end position="403"/>
    </location>
</feature>
<evidence type="ECO:0000256" key="6">
    <source>
        <dbReference type="SAM" id="Phobius"/>
    </source>
</evidence>
<dbReference type="PANTHER" id="PTHR32089">
    <property type="entry name" value="METHYL-ACCEPTING CHEMOTAXIS PROTEIN MCPB"/>
    <property type="match status" value="1"/>
</dbReference>
<dbReference type="InterPro" id="IPR003660">
    <property type="entry name" value="HAMP_dom"/>
</dbReference>
<dbReference type="Pfam" id="PF00672">
    <property type="entry name" value="HAMP"/>
    <property type="match status" value="1"/>
</dbReference>
<protein>
    <submittedName>
        <fullName evidence="10">HAMP domain-containing protein</fullName>
    </submittedName>
</protein>
<keyword evidence="2" id="KW-0997">Cell inner membrane</keyword>
<keyword evidence="2" id="KW-1003">Cell membrane</keyword>